<evidence type="ECO:0000256" key="3">
    <source>
        <dbReference type="ARBA" id="ARBA00022692"/>
    </source>
</evidence>
<comment type="subcellular location">
    <subcellularLocation>
        <location evidence="1">Cell membrane</location>
        <topology evidence="1">Multi-pass membrane protein</topology>
    </subcellularLocation>
</comment>
<feature type="transmembrane region" description="Helical" evidence="6">
    <location>
        <begin position="728"/>
        <end position="747"/>
    </location>
</feature>
<dbReference type="PANTHER" id="PTHR30287">
    <property type="entry name" value="MEMBRANE COMPONENT OF PREDICTED ABC SUPERFAMILY METABOLITE UPTAKE TRANSPORTER"/>
    <property type="match status" value="1"/>
</dbReference>
<feature type="domain" description="ABC3 transporter permease C-terminal" evidence="7">
    <location>
        <begin position="282"/>
        <end position="396"/>
    </location>
</feature>
<evidence type="ECO:0000259" key="7">
    <source>
        <dbReference type="Pfam" id="PF02687"/>
    </source>
</evidence>
<feature type="transmembrane region" description="Helical" evidence="6">
    <location>
        <begin position="20"/>
        <end position="41"/>
    </location>
</feature>
<dbReference type="Proteomes" id="UP000267137">
    <property type="component" value="Unassembled WGS sequence"/>
</dbReference>
<feature type="transmembrane region" description="Helical" evidence="6">
    <location>
        <begin position="448"/>
        <end position="468"/>
    </location>
</feature>
<proteinExistence type="predicted"/>
<dbReference type="InterPro" id="IPR038766">
    <property type="entry name" value="Membrane_comp_ABC_pdt"/>
</dbReference>
<evidence type="ECO:0000256" key="2">
    <source>
        <dbReference type="ARBA" id="ARBA00022475"/>
    </source>
</evidence>
<name>A0AAE8G3S4_STRIT</name>
<dbReference type="AlphaFoldDB" id="A0AAE8G3S4"/>
<keyword evidence="3 6" id="KW-0812">Transmembrane</keyword>
<accession>A0AAE8G3S4</accession>
<feature type="transmembrane region" description="Helical" evidence="6">
    <location>
        <begin position="767"/>
        <end position="790"/>
    </location>
</feature>
<feature type="domain" description="ABC3 transporter permease C-terminal" evidence="7">
    <location>
        <begin position="678"/>
        <end position="796"/>
    </location>
</feature>
<feature type="transmembrane region" description="Helical" evidence="6">
    <location>
        <begin position="324"/>
        <end position="347"/>
    </location>
</feature>
<evidence type="ECO:0000313" key="9">
    <source>
        <dbReference type="Proteomes" id="UP000267137"/>
    </source>
</evidence>
<dbReference type="GO" id="GO:0005886">
    <property type="term" value="C:plasma membrane"/>
    <property type="evidence" value="ECO:0007669"/>
    <property type="project" value="UniProtKB-SubCell"/>
</dbReference>
<comment type="caution">
    <text evidence="8">The sequence shown here is derived from an EMBL/GenBank/DDBJ whole genome shotgun (WGS) entry which is preliminary data.</text>
</comment>
<evidence type="ECO:0000256" key="4">
    <source>
        <dbReference type="ARBA" id="ARBA00022989"/>
    </source>
</evidence>
<evidence type="ECO:0000256" key="6">
    <source>
        <dbReference type="SAM" id="Phobius"/>
    </source>
</evidence>
<keyword evidence="5 6" id="KW-0472">Membrane</keyword>
<dbReference type="PANTHER" id="PTHR30287:SF1">
    <property type="entry name" value="INNER MEMBRANE PROTEIN"/>
    <property type="match status" value="1"/>
</dbReference>
<reference evidence="8 9" key="1">
    <citation type="submission" date="2018-11" db="EMBL/GenBank/DDBJ databases">
        <title>Species Designations Belie Phenotypic and Genotypic Heterogeneity in Oral Streptococci.</title>
        <authorList>
            <person name="Velsko I."/>
        </authorList>
    </citation>
    <scope>NUCLEOTIDE SEQUENCE [LARGE SCALE GENOMIC DNA]</scope>
    <source>
        <strain evidence="8 9">KLC02</strain>
    </source>
</reference>
<dbReference type="Pfam" id="PF02687">
    <property type="entry name" value="FtsX"/>
    <property type="match status" value="2"/>
</dbReference>
<keyword evidence="2" id="KW-1003">Cell membrane</keyword>
<dbReference type="InterPro" id="IPR003838">
    <property type="entry name" value="ABC3_permease_C"/>
</dbReference>
<protein>
    <submittedName>
        <fullName evidence="8">FtsX-like permease family protein</fullName>
    </submittedName>
</protein>
<feature type="transmembrane region" description="Helical" evidence="6">
    <location>
        <begin position="675"/>
        <end position="695"/>
    </location>
</feature>
<feature type="transmembrane region" description="Helical" evidence="6">
    <location>
        <begin position="282"/>
        <end position="303"/>
    </location>
</feature>
<evidence type="ECO:0000256" key="1">
    <source>
        <dbReference type="ARBA" id="ARBA00004651"/>
    </source>
</evidence>
<evidence type="ECO:0000256" key="5">
    <source>
        <dbReference type="ARBA" id="ARBA00023136"/>
    </source>
</evidence>
<sequence length="805" mass="91016">MVNVMKSFYKNIFRTIKQSLGRYLAILGITFLGSMMFSGLLSTSPNMTKTSDSYFSNANLFDIKIISNSMFSNKELIKISNQKNVKKILKTSLLDSQSEINSENYTLRLIALSSFDNLGMNKLTLIEGKMPKNAKEVVIVKPVEGFSDSKIKVGDKIKLFSSKLLKTDEVTIVGIVNSPEYFSNGSVSSSVGTGKIDFIIYGKTSLLLNEFYNQLYLTVSPTYIKSKGIANVDYSNKINRLKKSIREDISDSKNWLISDRDANVGYIALKNDINSISGVARIFPIIFIVVAAFVAMTTMTRLVEEERIIIGTLKSLGYSNQRVLLKYLIYSMTASILGSTIGAFVGFRSIPNSIWDTYSIKYSLPTLTQSIDWQIALISIIGLTIVTVISTLVSVRNNVSQTSSQLLIPQAPVAGKRVILERVTFIWKKISFLYKVTIRNVFLDKKRMWMTILGVMGCTMILVTAFGLRESLQNFTRDQYKEIFKYDATFGVKTEDNSVSKILESNDVKFLKFQNSSIEIEKENINYNINLIVPELGNVNIESFISLKNYKTNDLLSFDESSAIISQNIAQRLGISEGDTITFNLYGDTEKKKVKISKITKNYQENYLYLSPKLYESLYKQKPIYNNYYIKFMKASNSEKSNLYKKLRGIDAVTYINKKQTIVNQIDEGLQGMNMIVIILIVAAGLLAFLVLYNINNINVSERTREISTLKVLGFKNGEVEAYVFREVIILTIFGCVLGLMVGYYSFLNVIKSIGTDFYVFNENISISTFVYSSIITLLFAMIINIFMIMKLRNINMLDSLKSVE</sequence>
<evidence type="ECO:0000313" key="8">
    <source>
        <dbReference type="EMBL" id="RSJ23710.1"/>
    </source>
</evidence>
<gene>
    <name evidence="8" type="ORF">D8827_04165</name>
</gene>
<keyword evidence="4 6" id="KW-1133">Transmembrane helix</keyword>
<dbReference type="EMBL" id="RJOO01000002">
    <property type="protein sequence ID" value="RSJ23710.1"/>
    <property type="molecule type" value="Genomic_DNA"/>
</dbReference>
<feature type="transmembrane region" description="Helical" evidence="6">
    <location>
        <begin position="373"/>
        <end position="395"/>
    </location>
</feature>
<organism evidence="8 9">
    <name type="scientific">Streptococcus intermedius</name>
    <dbReference type="NCBI Taxonomy" id="1338"/>
    <lineage>
        <taxon>Bacteria</taxon>
        <taxon>Bacillati</taxon>
        <taxon>Bacillota</taxon>
        <taxon>Bacilli</taxon>
        <taxon>Lactobacillales</taxon>
        <taxon>Streptococcaceae</taxon>
        <taxon>Streptococcus</taxon>
        <taxon>Streptococcus anginosus group</taxon>
    </lineage>
</organism>